<keyword evidence="1" id="KW-0812">Transmembrane</keyword>
<sequence>MLLMWLIQLRTKNAAIVDIAWTFLVGAGGLAACYFASGDIARRQLTAVLIALWALRLDAHLIARFWGEPEEGRYQAMRKAWGPATNLRMLAFYQYQALSVPLFVWSVALAAANPAPLFQVTDGLALVIWLVGVSGVSLADWQLTRFKATAAQRGLKGTTCRDGLWRYSRHPNYFFEWVHWWTFLLLAWGGPWFWLAAGTPLVLLYFLLFVTGIPPTEAQGIVSRGDDYRDYQRTTSPFVPWFPRSSA</sequence>
<dbReference type="Gene3D" id="1.20.120.1630">
    <property type="match status" value="1"/>
</dbReference>
<name>A0A517Y599_9BACT</name>
<proteinExistence type="predicted"/>
<reference evidence="2 3" key="1">
    <citation type="submission" date="2019-02" db="EMBL/GenBank/DDBJ databases">
        <title>Deep-cultivation of Planctomycetes and their phenomic and genomic characterization uncovers novel biology.</title>
        <authorList>
            <person name="Wiegand S."/>
            <person name="Jogler M."/>
            <person name="Boedeker C."/>
            <person name="Pinto D."/>
            <person name="Vollmers J."/>
            <person name="Rivas-Marin E."/>
            <person name="Kohn T."/>
            <person name="Peeters S.H."/>
            <person name="Heuer A."/>
            <person name="Rast P."/>
            <person name="Oberbeckmann S."/>
            <person name="Bunk B."/>
            <person name="Jeske O."/>
            <person name="Meyerdierks A."/>
            <person name="Storesund J.E."/>
            <person name="Kallscheuer N."/>
            <person name="Luecker S."/>
            <person name="Lage O.M."/>
            <person name="Pohl T."/>
            <person name="Merkel B.J."/>
            <person name="Hornburger P."/>
            <person name="Mueller R.-W."/>
            <person name="Bruemmer F."/>
            <person name="Labrenz M."/>
            <person name="Spormann A.M."/>
            <person name="Op den Camp H."/>
            <person name="Overmann J."/>
            <person name="Amann R."/>
            <person name="Jetten M.S.M."/>
            <person name="Mascher T."/>
            <person name="Medema M.H."/>
            <person name="Devos D.P."/>
            <person name="Kaster A.-K."/>
            <person name="Ovreas L."/>
            <person name="Rohde M."/>
            <person name="Galperin M.Y."/>
            <person name="Jogler C."/>
        </authorList>
    </citation>
    <scope>NUCLEOTIDE SEQUENCE [LARGE SCALE GENOMIC DNA]</scope>
    <source>
        <strain evidence="2 3">ETA_A8</strain>
    </source>
</reference>
<dbReference type="Pfam" id="PF06966">
    <property type="entry name" value="DUF1295"/>
    <property type="match status" value="1"/>
</dbReference>
<dbReference type="PANTHER" id="PTHR32251:SF17">
    <property type="entry name" value="STEROID 5-ALPHA REDUCTASE C-TERMINAL DOMAIN-CONTAINING PROTEIN"/>
    <property type="match status" value="1"/>
</dbReference>
<evidence type="ECO:0000313" key="3">
    <source>
        <dbReference type="Proteomes" id="UP000315017"/>
    </source>
</evidence>
<dbReference type="InterPro" id="IPR010721">
    <property type="entry name" value="UstE-like"/>
</dbReference>
<feature type="transmembrane region" description="Helical" evidence="1">
    <location>
        <begin position="124"/>
        <end position="143"/>
    </location>
</feature>
<feature type="transmembrane region" description="Helical" evidence="1">
    <location>
        <begin position="192"/>
        <end position="214"/>
    </location>
</feature>
<dbReference type="KEGG" id="aagg:ETAA8_04890"/>
<dbReference type="AlphaFoldDB" id="A0A517Y599"/>
<feature type="transmembrane region" description="Helical" evidence="1">
    <location>
        <begin position="15"/>
        <end position="35"/>
    </location>
</feature>
<evidence type="ECO:0000256" key="1">
    <source>
        <dbReference type="SAM" id="Phobius"/>
    </source>
</evidence>
<evidence type="ECO:0000313" key="2">
    <source>
        <dbReference type="EMBL" id="QDU25421.1"/>
    </source>
</evidence>
<dbReference type="Proteomes" id="UP000315017">
    <property type="component" value="Chromosome"/>
</dbReference>
<dbReference type="OrthoDB" id="9779233at2"/>
<gene>
    <name evidence="2" type="ORF">ETAA8_04890</name>
</gene>
<protein>
    <submittedName>
        <fullName evidence="2">Uncharacterized protein</fullName>
    </submittedName>
</protein>
<dbReference type="PANTHER" id="PTHR32251">
    <property type="entry name" value="3-OXO-5-ALPHA-STEROID 4-DEHYDROGENASE"/>
    <property type="match status" value="1"/>
</dbReference>
<keyword evidence="1" id="KW-0472">Membrane</keyword>
<dbReference type="PROSITE" id="PS50244">
    <property type="entry name" value="S5A_REDUCTASE"/>
    <property type="match status" value="1"/>
</dbReference>
<feature type="transmembrane region" description="Helical" evidence="1">
    <location>
        <begin position="92"/>
        <end position="112"/>
    </location>
</feature>
<dbReference type="EMBL" id="CP036274">
    <property type="protein sequence ID" value="QDU25421.1"/>
    <property type="molecule type" value="Genomic_DNA"/>
</dbReference>
<accession>A0A517Y599</accession>
<keyword evidence="3" id="KW-1185">Reference proteome</keyword>
<keyword evidence="1" id="KW-1133">Transmembrane helix</keyword>
<dbReference type="GO" id="GO:0016020">
    <property type="term" value="C:membrane"/>
    <property type="evidence" value="ECO:0007669"/>
    <property type="project" value="TreeGrafter"/>
</dbReference>
<organism evidence="2 3">
    <name type="scientific">Anatilimnocola aggregata</name>
    <dbReference type="NCBI Taxonomy" id="2528021"/>
    <lineage>
        <taxon>Bacteria</taxon>
        <taxon>Pseudomonadati</taxon>
        <taxon>Planctomycetota</taxon>
        <taxon>Planctomycetia</taxon>
        <taxon>Pirellulales</taxon>
        <taxon>Pirellulaceae</taxon>
        <taxon>Anatilimnocola</taxon>
    </lineage>
</organism>